<sequence length="284" mass="30765">MSVAMTWWPVSPPLAQLVDWIYVFRASGPNNQAIAGALLPQVQWRLAGDYAWRCRDGVDQPIPNVAALGPSAAAISLLTSGETVVVGTGLFPEGWATLLPMAAGDVVEKVFDLAAVWGTSSLDPLECDPASDDRILAAAVEEVLLKVLNRAADPDPRIALIGAWANGEVHDIDALAATLGVSMRQAQRMTTAACGLPPRLLANKHRMLRVAAELAAGIDNRREVWTSGYADQPHFNRDFKRFVGVNPTRFLQEPNLLVRDVMRVRQAIASRHPLGLSPEIEKAQ</sequence>
<protein>
    <submittedName>
        <fullName evidence="5">Helix-turn-helix domain-containing protein</fullName>
    </submittedName>
</protein>
<keyword evidence="2" id="KW-0238">DNA-binding</keyword>
<evidence type="ECO:0000259" key="4">
    <source>
        <dbReference type="PROSITE" id="PS01124"/>
    </source>
</evidence>
<dbReference type="GO" id="GO:0003700">
    <property type="term" value="F:DNA-binding transcription factor activity"/>
    <property type="evidence" value="ECO:0007669"/>
    <property type="project" value="InterPro"/>
</dbReference>
<dbReference type="InterPro" id="IPR050204">
    <property type="entry name" value="AraC_XylS_family_regulators"/>
</dbReference>
<dbReference type="OrthoDB" id="2559672at2"/>
<dbReference type="Gene3D" id="1.10.10.60">
    <property type="entry name" value="Homeodomain-like"/>
    <property type="match status" value="1"/>
</dbReference>
<dbReference type="EMBL" id="CP042306">
    <property type="protein sequence ID" value="QDZ06900.1"/>
    <property type="molecule type" value="Genomic_DNA"/>
</dbReference>
<dbReference type="Proteomes" id="UP000315673">
    <property type="component" value="Chromosome"/>
</dbReference>
<dbReference type="GO" id="GO:0043565">
    <property type="term" value="F:sequence-specific DNA binding"/>
    <property type="evidence" value="ECO:0007669"/>
    <property type="project" value="InterPro"/>
</dbReference>
<feature type="domain" description="HTH araC/xylS-type" evidence="4">
    <location>
        <begin position="172"/>
        <end position="253"/>
    </location>
</feature>
<evidence type="ECO:0000256" key="2">
    <source>
        <dbReference type="ARBA" id="ARBA00023125"/>
    </source>
</evidence>
<organism evidence="5 6">
    <name type="scientific">Sphingomonas panacisoli</name>
    <dbReference type="NCBI Taxonomy" id="1813879"/>
    <lineage>
        <taxon>Bacteria</taxon>
        <taxon>Pseudomonadati</taxon>
        <taxon>Pseudomonadota</taxon>
        <taxon>Alphaproteobacteria</taxon>
        <taxon>Sphingomonadales</taxon>
        <taxon>Sphingomonadaceae</taxon>
        <taxon>Sphingomonas</taxon>
    </lineage>
</organism>
<dbReference type="Pfam" id="PF12833">
    <property type="entry name" value="HTH_18"/>
    <property type="match status" value="1"/>
</dbReference>
<keyword evidence="1" id="KW-0805">Transcription regulation</keyword>
<dbReference type="PANTHER" id="PTHR46796">
    <property type="entry name" value="HTH-TYPE TRANSCRIPTIONAL ACTIVATOR RHAS-RELATED"/>
    <property type="match status" value="1"/>
</dbReference>
<name>A0A5B8LIC2_9SPHN</name>
<gene>
    <name evidence="5" type="ORF">FPZ24_04910</name>
</gene>
<dbReference type="PROSITE" id="PS01124">
    <property type="entry name" value="HTH_ARAC_FAMILY_2"/>
    <property type="match status" value="1"/>
</dbReference>
<dbReference type="KEGG" id="spai:FPZ24_04910"/>
<dbReference type="AlphaFoldDB" id="A0A5B8LIC2"/>
<evidence type="ECO:0000313" key="6">
    <source>
        <dbReference type="Proteomes" id="UP000315673"/>
    </source>
</evidence>
<proteinExistence type="predicted"/>
<dbReference type="SMART" id="SM00342">
    <property type="entry name" value="HTH_ARAC"/>
    <property type="match status" value="1"/>
</dbReference>
<dbReference type="RefSeq" id="WP_146569984.1">
    <property type="nucleotide sequence ID" value="NZ_CP042306.1"/>
</dbReference>
<keyword evidence="3" id="KW-0804">Transcription</keyword>
<evidence type="ECO:0000256" key="3">
    <source>
        <dbReference type="ARBA" id="ARBA00023163"/>
    </source>
</evidence>
<dbReference type="InterPro" id="IPR018060">
    <property type="entry name" value="HTH_AraC"/>
</dbReference>
<accession>A0A5B8LIC2</accession>
<reference evidence="5 6" key="1">
    <citation type="submission" date="2019-07" db="EMBL/GenBank/DDBJ databases">
        <title>Full genome sequence of Sphingomonas sp. 4R-6-7(HKS19).</title>
        <authorList>
            <person name="Im W.-T."/>
        </authorList>
    </citation>
    <scope>NUCLEOTIDE SEQUENCE [LARGE SCALE GENOMIC DNA]</scope>
    <source>
        <strain evidence="5 6">HKS19</strain>
    </source>
</reference>
<evidence type="ECO:0000313" key="5">
    <source>
        <dbReference type="EMBL" id="QDZ06900.1"/>
    </source>
</evidence>
<evidence type="ECO:0000256" key="1">
    <source>
        <dbReference type="ARBA" id="ARBA00023015"/>
    </source>
</evidence>
<keyword evidence="6" id="KW-1185">Reference proteome</keyword>